<comment type="similarity">
    <text evidence="2">Belongs to the glycosyl hydrolase 2 family.</text>
</comment>
<dbReference type="InterPro" id="IPR006104">
    <property type="entry name" value="Glyco_hydro_2_N"/>
</dbReference>
<dbReference type="Pfam" id="PF00703">
    <property type="entry name" value="Glyco_hydro_2"/>
    <property type="match status" value="1"/>
</dbReference>
<dbReference type="InterPro" id="IPR017853">
    <property type="entry name" value="GH"/>
</dbReference>
<keyword evidence="4 10" id="KW-0378">Hydrolase</keyword>
<evidence type="ECO:0000256" key="4">
    <source>
        <dbReference type="ARBA" id="ARBA00022801"/>
    </source>
</evidence>
<reference evidence="11" key="1">
    <citation type="submission" date="2015-01" db="EMBL/GenBank/DDBJ databases">
        <authorList>
            <person name="MANFREDI Pablo"/>
        </authorList>
    </citation>
    <scope>NUCLEOTIDE SEQUENCE [LARGE SCALE GENOMIC DNA]</scope>
    <source>
        <strain evidence="11">Cc11</strain>
    </source>
</reference>
<name>A0A0B7IPC2_9FLAO</name>
<dbReference type="InterPro" id="IPR050347">
    <property type="entry name" value="Bact_Beta-galactosidase"/>
</dbReference>
<keyword evidence="6" id="KW-0732">Signal</keyword>
<evidence type="ECO:0000313" key="11">
    <source>
        <dbReference type="Proteomes" id="UP000039370"/>
    </source>
</evidence>
<feature type="chain" id="PRO_5002130292" description="beta-galactosidase" evidence="6">
    <location>
        <begin position="21"/>
        <end position="609"/>
    </location>
</feature>
<dbReference type="Gene3D" id="3.20.20.80">
    <property type="entry name" value="Glycosidases"/>
    <property type="match status" value="1"/>
</dbReference>
<feature type="signal peptide" evidence="6">
    <location>
        <begin position="1"/>
        <end position="20"/>
    </location>
</feature>
<dbReference type="GO" id="GO:0005990">
    <property type="term" value="P:lactose catabolic process"/>
    <property type="evidence" value="ECO:0007669"/>
    <property type="project" value="TreeGrafter"/>
</dbReference>
<dbReference type="SUPFAM" id="SSF49303">
    <property type="entry name" value="beta-Galactosidase/glucuronidase domain"/>
    <property type="match status" value="1"/>
</dbReference>
<evidence type="ECO:0000259" key="8">
    <source>
        <dbReference type="Pfam" id="PF02836"/>
    </source>
</evidence>
<dbReference type="Pfam" id="PF02837">
    <property type="entry name" value="Glyco_hydro_2_N"/>
    <property type="match status" value="1"/>
</dbReference>
<dbReference type="Proteomes" id="UP000039370">
    <property type="component" value="Unassembled WGS sequence"/>
</dbReference>
<dbReference type="AlphaFoldDB" id="A0A0B7IPC2"/>
<dbReference type="InterPro" id="IPR006102">
    <property type="entry name" value="Ig-like_GH2"/>
</dbReference>
<evidence type="ECO:0000256" key="1">
    <source>
        <dbReference type="ARBA" id="ARBA00001412"/>
    </source>
</evidence>
<dbReference type="Gene3D" id="2.60.40.10">
    <property type="entry name" value="Immunoglobulins"/>
    <property type="match status" value="1"/>
</dbReference>
<dbReference type="PANTHER" id="PTHR46323:SF2">
    <property type="entry name" value="BETA-GALACTOSIDASE"/>
    <property type="match status" value="1"/>
</dbReference>
<evidence type="ECO:0000256" key="5">
    <source>
        <dbReference type="ARBA" id="ARBA00023295"/>
    </source>
</evidence>
<evidence type="ECO:0000256" key="2">
    <source>
        <dbReference type="ARBA" id="ARBA00007401"/>
    </source>
</evidence>
<dbReference type="Pfam" id="PF02836">
    <property type="entry name" value="Glyco_hydro_2_C"/>
    <property type="match status" value="1"/>
</dbReference>
<evidence type="ECO:0000256" key="6">
    <source>
        <dbReference type="SAM" id="SignalP"/>
    </source>
</evidence>
<feature type="domain" description="Glycosyl hydrolases family 2 sugar binding" evidence="9">
    <location>
        <begin position="79"/>
        <end position="271"/>
    </location>
</feature>
<accession>A0A0B7IPC2</accession>
<dbReference type="EMBL" id="CDOK01000154">
    <property type="protein sequence ID" value="CEN51877.1"/>
    <property type="molecule type" value="Genomic_DNA"/>
</dbReference>
<dbReference type="InterPro" id="IPR006101">
    <property type="entry name" value="Glyco_hydro_2"/>
</dbReference>
<organism evidence="10 11">
    <name type="scientific">Capnocytophaga canimorsus</name>
    <dbReference type="NCBI Taxonomy" id="28188"/>
    <lineage>
        <taxon>Bacteria</taxon>
        <taxon>Pseudomonadati</taxon>
        <taxon>Bacteroidota</taxon>
        <taxon>Flavobacteriia</taxon>
        <taxon>Flavobacteriales</taxon>
        <taxon>Flavobacteriaceae</taxon>
        <taxon>Capnocytophaga</taxon>
    </lineage>
</organism>
<evidence type="ECO:0000256" key="3">
    <source>
        <dbReference type="ARBA" id="ARBA00012756"/>
    </source>
</evidence>
<keyword evidence="5 10" id="KW-0326">Glycosidase</keyword>
<comment type="catalytic activity">
    <reaction evidence="1">
        <text>Hydrolysis of terminal non-reducing beta-D-galactose residues in beta-D-galactosides.</text>
        <dbReference type="EC" id="3.2.1.23"/>
    </reaction>
</comment>
<dbReference type="PANTHER" id="PTHR46323">
    <property type="entry name" value="BETA-GALACTOSIDASE"/>
    <property type="match status" value="1"/>
</dbReference>
<dbReference type="GO" id="GO:0004565">
    <property type="term" value="F:beta-galactosidase activity"/>
    <property type="evidence" value="ECO:0007669"/>
    <property type="project" value="UniProtKB-EC"/>
</dbReference>
<feature type="domain" description="Glycoside hydrolase family 2 immunoglobulin-like beta-sandwich" evidence="7">
    <location>
        <begin position="273"/>
        <end position="392"/>
    </location>
</feature>
<dbReference type="InterPro" id="IPR013783">
    <property type="entry name" value="Ig-like_fold"/>
</dbReference>
<dbReference type="GO" id="GO:0009341">
    <property type="term" value="C:beta-galactosidase complex"/>
    <property type="evidence" value="ECO:0007669"/>
    <property type="project" value="TreeGrafter"/>
</dbReference>
<evidence type="ECO:0000259" key="9">
    <source>
        <dbReference type="Pfam" id="PF02837"/>
    </source>
</evidence>
<dbReference type="SUPFAM" id="SSF51445">
    <property type="entry name" value="(Trans)glycosidases"/>
    <property type="match status" value="1"/>
</dbReference>
<dbReference type="Gene3D" id="2.60.120.260">
    <property type="entry name" value="Galactose-binding domain-like"/>
    <property type="match status" value="1"/>
</dbReference>
<dbReference type="EC" id="3.2.1.23" evidence="3"/>
<protein>
    <recommendedName>
        <fullName evidence="3">beta-galactosidase</fullName>
        <ecNumber evidence="3">3.2.1.23</ecNumber>
    </recommendedName>
</protein>
<evidence type="ECO:0000313" key="10">
    <source>
        <dbReference type="EMBL" id="CEN51877.1"/>
    </source>
</evidence>
<dbReference type="FunFam" id="2.60.120.260:FF:000108">
    <property type="entry name" value="Beta-galactosidase"/>
    <property type="match status" value="1"/>
</dbReference>
<dbReference type="PRINTS" id="PR00132">
    <property type="entry name" value="GLHYDRLASE2"/>
</dbReference>
<dbReference type="InterPro" id="IPR036156">
    <property type="entry name" value="Beta-gal/glucu_dom_sf"/>
</dbReference>
<dbReference type="InterPro" id="IPR008979">
    <property type="entry name" value="Galactose-bd-like_sf"/>
</dbReference>
<proteinExistence type="inferred from homology"/>
<dbReference type="SUPFAM" id="SSF49785">
    <property type="entry name" value="Galactose-binding domain-like"/>
    <property type="match status" value="1"/>
</dbReference>
<evidence type="ECO:0000259" key="7">
    <source>
        <dbReference type="Pfam" id="PF00703"/>
    </source>
</evidence>
<sequence length="609" mass="71103">MIRTIQKMIFFLFTYATVFAQQQPLLGYAYGDQQAPTGKEWESVEELSLNKEQPKAYFFSFADKQSARKVLPENSKYWQSLNGNWKFHWVKTPDERPKDFFKPSYDITAWEEIPVPSNWNIYGIQKDGTLKYGVPIYVNQPVIFYHERKVDDWRKGVMRTPPTNWTTYEYRNEVGSYRREFTIPQDWKNREVFINFDGVDSFFYLWINGKYVGFSKNSRNLASFNITKYLQKGKNTVAVEVYRNSDGSFLEAQDMFRLAGIFRTVALTSVPKVQIRDLQVIPDLDKNYLNGELNISAEIRNLDKKQAKGYKIEYSLYENKLYSDENKEVGKPIFSASFDISSQKSSVIKTKFPLENPKKWSSEFPHRYVLVAQLKDAKGKVVETISTYTGFRKVEIKDTKAEDDEFGKAGRYFYVNGKTVKFKGVNRHETNPSVGHAITRQQMEDEIKLMMKANINHVRNSHYPDDPYWYYLCDKYGIYLEDEANIESHQYYYGKESLSHPKEWEKAHVARVLEMAHATVNSPSIVIWSLGNEAGPGENFVTAYNALKKFDASRPVQYERNNDIVDMGSDQYPAVSKVKLRAEGKTNEKFPFHISEIRSFYGKCRWKFG</sequence>
<dbReference type="InterPro" id="IPR006103">
    <property type="entry name" value="Glyco_hydro_2_cat"/>
</dbReference>
<feature type="domain" description="Glycoside hydrolase family 2 catalytic" evidence="8">
    <location>
        <begin position="412"/>
        <end position="567"/>
    </location>
</feature>
<gene>
    <name evidence="10" type="ORF">CCAN11_2370006</name>
</gene>